<name>A0ABP8NGA3_9BACT</name>
<accession>A0ABP8NGA3</accession>
<evidence type="ECO:0000313" key="3">
    <source>
        <dbReference type="Proteomes" id="UP001500840"/>
    </source>
</evidence>
<feature type="compositionally biased region" description="Basic and acidic residues" evidence="1">
    <location>
        <begin position="75"/>
        <end position="89"/>
    </location>
</feature>
<feature type="region of interest" description="Disordered" evidence="1">
    <location>
        <begin position="67"/>
        <end position="100"/>
    </location>
</feature>
<evidence type="ECO:0000256" key="1">
    <source>
        <dbReference type="SAM" id="MobiDB-lite"/>
    </source>
</evidence>
<evidence type="ECO:0008006" key="4">
    <source>
        <dbReference type="Google" id="ProtNLM"/>
    </source>
</evidence>
<reference evidence="3" key="1">
    <citation type="journal article" date="2019" name="Int. J. Syst. Evol. Microbiol.">
        <title>The Global Catalogue of Microorganisms (GCM) 10K type strain sequencing project: providing services to taxonomists for standard genome sequencing and annotation.</title>
        <authorList>
            <consortium name="The Broad Institute Genomics Platform"/>
            <consortium name="The Broad Institute Genome Sequencing Center for Infectious Disease"/>
            <person name="Wu L."/>
            <person name="Ma J."/>
        </authorList>
    </citation>
    <scope>NUCLEOTIDE SEQUENCE [LARGE SCALE GENOMIC DNA]</scope>
    <source>
        <strain evidence="3">JCM 17759</strain>
    </source>
</reference>
<keyword evidence="3" id="KW-1185">Reference proteome</keyword>
<comment type="caution">
    <text evidence="2">The sequence shown here is derived from an EMBL/GenBank/DDBJ whole genome shotgun (WGS) entry which is preliminary data.</text>
</comment>
<dbReference type="EMBL" id="BAABGA010000074">
    <property type="protein sequence ID" value="GAA4465392.1"/>
    <property type="molecule type" value="Genomic_DNA"/>
</dbReference>
<sequence length="100" mass="10959">MQNDPKPIGRVQFMPMDAAAIYATLAPLVTEAHAYLESGNEVEGMKALAKAREVITIASNTMTSIQFVEEPSASEGKEEREPSTEKEAKTQTSYLGKIRK</sequence>
<dbReference type="RefSeq" id="WP_345326829.1">
    <property type="nucleotide sequence ID" value="NZ_BAABGA010000074.1"/>
</dbReference>
<proteinExistence type="predicted"/>
<gene>
    <name evidence="2" type="ORF">GCM10023156_53090</name>
</gene>
<protein>
    <recommendedName>
        <fullName evidence="4">DUF1843 domain-containing protein</fullName>
    </recommendedName>
</protein>
<organism evidence="2 3">
    <name type="scientific">Novipirellula rosea</name>
    <dbReference type="NCBI Taxonomy" id="1031540"/>
    <lineage>
        <taxon>Bacteria</taxon>
        <taxon>Pseudomonadati</taxon>
        <taxon>Planctomycetota</taxon>
        <taxon>Planctomycetia</taxon>
        <taxon>Pirellulales</taxon>
        <taxon>Pirellulaceae</taxon>
        <taxon>Novipirellula</taxon>
    </lineage>
</organism>
<dbReference type="Proteomes" id="UP001500840">
    <property type="component" value="Unassembled WGS sequence"/>
</dbReference>
<evidence type="ECO:0000313" key="2">
    <source>
        <dbReference type="EMBL" id="GAA4465392.1"/>
    </source>
</evidence>